<feature type="compositionally biased region" description="Basic and acidic residues" evidence="1">
    <location>
        <begin position="50"/>
        <end position="64"/>
    </location>
</feature>
<evidence type="ECO:0000313" key="4">
    <source>
        <dbReference type="Proteomes" id="UP001432027"/>
    </source>
</evidence>
<name>A0AAV5TZR2_9BILA</name>
<evidence type="ECO:0000256" key="1">
    <source>
        <dbReference type="SAM" id="MobiDB-lite"/>
    </source>
</evidence>
<dbReference type="GO" id="GO:0005654">
    <property type="term" value="C:nucleoplasm"/>
    <property type="evidence" value="ECO:0007669"/>
    <property type="project" value="TreeGrafter"/>
</dbReference>
<feature type="region of interest" description="Disordered" evidence="1">
    <location>
        <begin position="147"/>
        <end position="179"/>
    </location>
</feature>
<dbReference type="InterPro" id="IPR011015">
    <property type="entry name" value="LEM/LEM-like_dom_sf"/>
</dbReference>
<accession>A0AAV5TZR2</accession>
<evidence type="ECO:0000259" key="2">
    <source>
        <dbReference type="Pfam" id="PF03020"/>
    </source>
</evidence>
<feature type="compositionally biased region" description="Basic and acidic residues" evidence="1">
    <location>
        <begin position="95"/>
        <end position="105"/>
    </location>
</feature>
<dbReference type="PANTHER" id="PTHR46427">
    <property type="entry name" value="ANKYRIN REPEAT AND LEM DOMAIN-CONTAINING PROTEIN 1"/>
    <property type="match status" value="1"/>
</dbReference>
<feature type="domain" description="LEM" evidence="2">
    <location>
        <begin position="97"/>
        <end position="134"/>
    </location>
</feature>
<dbReference type="EMBL" id="BTSX01000005">
    <property type="protein sequence ID" value="GMT00056.1"/>
    <property type="molecule type" value="Genomic_DNA"/>
</dbReference>
<feature type="compositionally biased region" description="Basic and acidic residues" evidence="1">
    <location>
        <begin position="1"/>
        <end position="42"/>
    </location>
</feature>
<feature type="compositionally biased region" description="Polar residues" evidence="1">
    <location>
        <begin position="401"/>
        <end position="410"/>
    </location>
</feature>
<dbReference type="InterPro" id="IPR003887">
    <property type="entry name" value="LEM_dom"/>
</dbReference>
<dbReference type="GO" id="GO:0005737">
    <property type="term" value="C:cytoplasm"/>
    <property type="evidence" value="ECO:0007669"/>
    <property type="project" value="TreeGrafter"/>
</dbReference>
<reference evidence="3" key="1">
    <citation type="submission" date="2023-10" db="EMBL/GenBank/DDBJ databases">
        <title>Genome assembly of Pristionchus species.</title>
        <authorList>
            <person name="Yoshida K."/>
            <person name="Sommer R.J."/>
        </authorList>
    </citation>
    <scope>NUCLEOTIDE SEQUENCE</scope>
    <source>
        <strain evidence="3">RS0144</strain>
    </source>
</reference>
<keyword evidence="4" id="KW-1185">Reference proteome</keyword>
<dbReference type="Gene3D" id="1.10.720.40">
    <property type="match status" value="1"/>
</dbReference>
<organism evidence="3 4">
    <name type="scientific">Pristionchus entomophagus</name>
    <dbReference type="NCBI Taxonomy" id="358040"/>
    <lineage>
        <taxon>Eukaryota</taxon>
        <taxon>Metazoa</taxon>
        <taxon>Ecdysozoa</taxon>
        <taxon>Nematoda</taxon>
        <taxon>Chromadorea</taxon>
        <taxon>Rhabditida</taxon>
        <taxon>Rhabditina</taxon>
        <taxon>Diplogasteromorpha</taxon>
        <taxon>Diplogasteroidea</taxon>
        <taxon>Neodiplogasteridae</taxon>
        <taxon>Pristionchus</taxon>
    </lineage>
</organism>
<dbReference type="InterPro" id="IPR034998">
    <property type="entry name" value="ANKLE1"/>
</dbReference>
<dbReference type="PANTHER" id="PTHR46427:SF1">
    <property type="entry name" value="ANKYRIN REPEAT AND LEM DOMAIN-CONTAINING PROTEIN 1"/>
    <property type="match status" value="1"/>
</dbReference>
<dbReference type="Pfam" id="PF03020">
    <property type="entry name" value="LEM"/>
    <property type="match status" value="1"/>
</dbReference>
<protein>
    <recommendedName>
        <fullName evidence="2">LEM domain-containing protein</fullName>
    </recommendedName>
</protein>
<feature type="non-terminal residue" evidence="3">
    <location>
        <position position="425"/>
    </location>
</feature>
<dbReference type="GO" id="GO:0004520">
    <property type="term" value="F:DNA endonuclease activity"/>
    <property type="evidence" value="ECO:0007669"/>
    <property type="project" value="TreeGrafter"/>
</dbReference>
<proteinExistence type="predicted"/>
<evidence type="ECO:0000313" key="3">
    <source>
        <dbReference type="EMBL" id="GMT00056.1"/>
    </source>
</evidence>
<feature type="region of interest" description="Disordered" evidence="1">
    <location>
        <begin position="398"/>
        <end position="425"/>
    </location>
</feature>
<dbReference type="GO" id="GO:0000712">
    <property type="term" value="P:resolution of meiotic recombination intermediates"/>
    <property type="evidence" value="ECO:0007669"/>
    <property type="project" value="TreeGrafter"/>
</dbReference>
<sequence>MEGKRPEEPPRVEERVEIGWRKGLEKIEEKKEESEEKGEKGVTVRKKQRSPVEKKKEKEKERGRPQSTESDTEDESGEKLPDSAKKPRAPRGLKKRVEEMSEERLRSELRCVGVQAGPIGKGGVRKGYEKKLIEALVVEGDDKKMKGIIDGVAPPSTSSSKTPSRATPSSATKAGGGRRADVKTAVANALLYSLAGLKFSRPLELAMGGRNWQEGVAQALDESLRSYFINKGISAFCYLLIDPRLLPANPSEWTLQLLIAASESGRKARPHQHLIDARNARDNKTGKLSDKILRILDIWASGAGVISLQLSLDICDEEAFTREASLIDAVGVCNLTNEKGGTYYGSAIQWQLQQKAQLGTLMLKRVWSTIRNDPSVIKPIRPEALPEYLFKPFGGGARKQPVTSSATIQSKPVPPPPGLMNRLRA</sequence>
<dbReference type="Proteomes" id="UP001432027">
    <property type="component" value="Unassembled WGS sequence"/>
</dbReference>
<feature type="compositionally biased region" description="Low complexity" evidence="1">
    <location>
        <begin position="153"/>
        <end position="173"/>
    </location>
</feature>
<feature type="region of interest" description="Disordered" evidence="1">
    <location>
        <begin position="1"/>
        <end position="105"/>
    </location>
</feature>
<dbReference type="AlphaFoldDB" id="A0AAV5TZR2"/>
<comment type="caution">
    <text evidence="3">The sequence shown here is derived from an EMBL/GenBank/DDBJ whole genome shotgun (WGS) entry which is preliminary data.</text>
</comment>
<dbReference type="Pfam" id="PF22945">
    <property type="entry name" value="LEM-3_GIY-YIG"/>
    <property type="match status" value="1"/>
</dbReference>
<dbReference type="GO" id="GO:0000724">
    <property type="term" value="P:double-strand break repair via homologous recombination"/>
    <property type="evidence" value="ECO:0007669"/>
    <property type="project" value="TreeGrafter"/>
</dbReference>
<gene>
    <name evidence="3" type="ORF">PENTCL1PPCAC_22230</name>
</gene>